<evidence type="ECO:0008006" key="3">
    <source>
        <dbReference type="Google" id="ProtNLM"/>
    </source>
</evidence>
<organism evidence="1 2">
    <name type="scientific">Latilactobacillus graminis DSM 20719</name>
    <dbReference type="NCBI Taxonomy" id="1423752"/>
    <lineage>
        <taxon>Bacteria</taxon>
        <taxon>Bacillati</taxon>
        <taxon>Bacillota</taxon>
        <taxon>Bacilli</taxon>
        <taxon>Lactobacillales</taxon>
        <taxon>Lactobacillaceae</taxon>
        <taxon>Latilactobacillus</taxon>
    </lineage>
</organism>
<sequence>MINITIKLNEKANYDIRVPLNIKTSKLVAMLGSAYDFDQPEFPILVNQTNGEEFYPFDALTADKVASGNILILQS</sequence>
<reference evidence="1 2" key="1">
    <citation type="journal article" date="2015" name="Genome Announc.">
        <title>Expanding the biotechnology potential of lactobacilli through comparative genomics of 213 strains and associated genera.</title>
        <authorList>
            <person name="Sun Z."/>
            <person name="Harris H.M."/>
            <person name="McCann A."/>
            <person name="Guo C."/>
            <person name="Argimon S."/>
            <person name="Zhang W."/>
            <person name="Yang X."/>
            <person name="Jeffery I.B."/>
            <person name="Cooney J.C."/>
            <person name="Kagawa T.F."/>
            <person name="Liu W."/>
            <person name="Song Y."/>
            <person name="Salvetti E."/>
            <person name="Wrobel A."/>
            <person name="Rasinkangas P."/>
            <person name="Parkhill J."/>
            <person name="Rea M.C."/>
            <person name="O'Sullivan O."/>
            <person name="Ritari J."/>
            <person name="Douillard F.P."/>
            <person name="Paul Ross R."/>
            <person name="Yang R."/>
            <person name="Briner A.E."/>
            <person name="Felis G.E."/>
            <person name="de Vos W.M."/>
            <person name="Barrangou R."/>
            <person name="Klaenhammer T.R."/>
            <person name="Caufield P.W."/>
            <person name="Cui Y."/>
            <person name="Zhang H."/>
            <person name="O'Toole P.W."/>
        </authorList>
    </citation>
    <scope>NUCLEOTIDE SEQUENCE [LARGE SCALE GENOMIC DNA]</scope>
    <source>
        <strain evidence="1 2">DSM 20719</strain>
    </source>
</reference>
<dbReference type="RefSeq" id="WP_057908322.1">
    <property type="nucleotide sequence ID" value="NZ_AYZB01000035.1"/>
</dbReference>
<evidence type="ECO:0000313" key="1">
    <source>
        <dbReference type="EMBL" id="KRM22339.1"/>
    </source>
</evidence>
<accession>A0AA89L0A7</accession>
<gene>
    <name evidence="1" type="ORF">FC90_GL000940</name>
</gene>
<dbReference type="EMBL" id="AYZB01000035">
    <property type="protein sequence ID" value="KRM22339.1"/>
    <property type="molecule type" value="Genomic_DNA"/>
</dbReference>
<proteinExistence type="predicted"/>
<dbReference type="AlphaFoldDB" id="A0AA89L0A7"/>
<comment type="caution">
    <text evidence="1">The sequence shown here is derived from an EMBL/GenBank/DDBJ whole genome shotgun (WGS) entry which is preliminary data.</text>
</comment>
<evidence type="ECO:0000313" key="2">
    <source>
        <dbReference type="Proteomes" id="UP000050823"/>
    </source>
</evidence>
<protein>
    <recommendedName>
        <fullName evidence="3">WXG100 protein secretion system (Wss), protein YukD</fullName>
    </recommendedName>
</protein>
<name>A0AA89L0A7_9LACO</name>
<dbReference type="Proteomes" id="UP000050823">
    <property type="component" value="Unassembled WGS sequence"/>
</dbReference>